<organism evidence="10 11">
    <name type="scientific">Candidatus Cryptobacteroides intestinavium</name>
    <dbReference type="NCBI Taxonomy" id="2840766"/>
    <lineage>
        <taxon>Bacteria</taxon>
        <taxon>Pseudomonadati</taxon>
        <taxon>Bacteroidota</taxon>
        <taxon>Bacteroidia</taxon>
        <taxon>Bacteroidales</taxon>
        <taxon>Candidatus Cryptobacteroides</taxon>
    </lineage>
</organism>
<dbReference type="GO" id="GO:0022857">
    <property type="term" value="F:transmembrane transporter activity"/>
    <property type="evidence" value="ECO:0007669"/>
    <property type="project" value="TreeGrafter"/>
</dbReference>
<dbReference type="EMBL" id="JADIMI010000022">
    <property type="protein sequence ID" value="MBO8451798.1"/>
    <property type="molecule type" value="Genomic_DNA"/>
</dbReference>
<accession>A0A9D9EQI0</accession>
<evidence type="ECO:0000313" key="10">
    <source>
        <dbReference type="EMBL" id="MBO8451798.1"/>
    </source>
</evidence>
<name>A0A9D9EQI0_9BACT</name>
<evidence type="ECO:0000256" key="2">
    <source>
        <dbReference type="ARBA" id="ARBA00022475"/>
    </source>
</evidence>
<keyword evidence="2" id="KW-1003">Cell membrane</keyword>
<feature type="transmembrane region" description="Helical" evidence="7">
    <location>
        <begin position="292"/>
        <end position="315"/>
    </location>
</feature>
<dbReference type="InterPro" id="IPR003838">
    <property type="entry name" value="ABC3_permease_C"/>
</dbReference>
<dbReference type="Pfam" id="PF02687">
    <property type="entry name" value="FtsX"/>
    <property type="match status" value="1"/>
</dbReference>
<sequence length="359" mass="39750">MLCFASVCKALWQYLQPGLPDTSDTVVLAFSPRQHDKATMTKSPRVASAISENMSRKEYVRSYTRSLFLAPYLREDELYFADSVSFAGSRYKTYIKGADVAGLEVFRFDVEEGRWLSESGLSADGNPECVITRKLADDIGLDAPVGKSVVYNNMPITIAGVISGIRHAVFEPPVPALILSNNLLNPSGMVEYCFRLEKGSYDRFSADFAGEFRKLADDDIVPTLFDAEDTRRLNMYPVMMKLYAISIPTVFLLIFALLGTFGVVQLNARRRLEEFAVRFAIGSTRSRLMRDVLSESLIVTLISAVPGLLLALFIYDSSVWNVCGVGAALLSIVIFSLASTAVPAYKVSRLSISKALRYE</sequence>
<comment type="similarity">
    <text evidence="6">Belongs to the ABC-4 integral membrane protein family.</text>
</comment>
<evidence type="ECO:0000259" key="8">
    <source>
        <dbReference type="Pfam" id="PF02687"/>
    </source>
</evidence>
<proteinExistence type="inferred from homology"/>
<evidence type="ECO:0000256" key="5">
    <source>
        <dbReference type="ARBA" id="ARBA00023136"/>
    </source>
</evidence>
<protein>
    <submittedName>
        <fullName evidence="10">ABC transporter permease</fullName>
    </submittedName>
</protein>
<dbReference type="InterPro" id="IPR025857">
    <property type="entry name" value="MacB_PCD"/>
</dbReference>
<dbReference type="AlphaFoldDB" id="A0A9D9EQI0"/>
<reference evidence="10" key="2">
    <citation type="journal article" date="2021" name="PeerJ">
        <title>Extensive microbial diversity within the chicken gut microbiome revealed by metagenomics and culture.</title>
        <authorList>
            <person name="Gilroy R."/>
            <person name="Ravi A."/>
            <person name="Getino M."/>
            <person name="Pursley I."/>
            <person name="Horton D.L."/>
            <person name="Alikhan N.F."/>
            <person name="Baker D."/>
            <person name="Gharbi K."/>
            <person name="Hall N."/>
            <person name="Watson M."/>
            <person name="Adriaenssens E.M."/>
            <person name="Foster-Nyarko E."/>
            <person name="Jarju S."/>
            <person name="Secka A."/>
            <person name="Antonio M."/>
            <person name="Oren A."/>
            <person name="Chaudhuri R.R."/>
            <person name="La Ragione R."/>
            <person name="Hildebrand F."/>
            <person name="Pallen M.J."/>
        </authorList>
    </citation>
    <scope>NUCLEOTIDE SEQUENCE</scope>
    <source>
        <strain evidence="10">B1-20833</strain>
    </source>
</reference>
<dbReference type="GO" id="GO:0005886">
    <property type="term" value="C:plasma membrane"/>
    <property type="evidence" value="ECO:0007669"/>
    <property type="project" value="UniProtKB-SubCell"/>
</dbReference>
<gene>
    <name evidence="10" type="ORF">IAC06_02790</name>
</gene>
<reference evidence="10" key="1">
    <citation type="submission" date="2020-10" db="EMBL/GenBank/DDBJ databases">
        <authorList>
            <person name="Gilroy R."/>
        </authorList>
    </citation>
    <scope>NUCLEOTIDE SEQUENCE</scope>
    <source>
        <strain evidence="10">B1-20833</strain>
    </source>
</reference>
<evidence type="ECO:0000256" key="3">
    <source>
        <dbReference type="ARBA" id="ARBA00022692"/>
    </source>
</evidence>
<dbReference type="Pfam" id="PF12704">
    <property type="entry name" value="MacB_PCD"/>
    <property type="match status" value="1"/>
</dbReference>
<feature type="domain" description="ABC3 transporter permease C-terminal" evidence="8">
    <location>
        <begin position="250"/>
        <end position="351"/>
    </location>
</feature>
<comment type="subcellular location">
    <subcellularLocation>
        <location evidence="1">Cell membrane</location>
        <topology evidence="1">Multi-pass membrane protein</topology>
    </subcellularLocation>
</comment>
<evidence type="ECO:0000259" key="9">
    <source>
        <dbReference type="Pfam" id="PF12704"/>
    </source>
</evidence>
<feature type="transmembrane region" description="Helical" evidence="7">
    <location>
        <begin position="327"/>
        <end position="347"/>
    </location>
</feature>
<keyword evidence="3 7" id="KW-0812">Transmembrane</keyword>
<dbReference type="InterPro" id="IPR050250">
    <property type="entry name" value="Macrolide_Exporter_MacB"/>
</dbReference>
<dbReference type="PANTHER" id="PTHR30572">
    <property type="entry name" value="MEMBRANE COMPONENT OF TRANSPORTER-RELATED"/>
    <property type="match status" value="1"/>
</dbReference>
<feature type="domain" description="MacB-like periplasmic core" evidence="9">
    <location>
        <begin position="11"/>
        <end position="163"/>
    </location>
</feature>
<evidence type="ECO:0000256" key="7">
    <source>
        <dbReference type="SAM" id="Phobius"/>
    </source>
</evidence>
<evidence type="ECO:0000256" key="4">
    <source>
        <dbReference type="ARBA" id="ARBA00022989"/>
    </source>
</evidence>
<dbReference type="PANTHER" id="PTHR30572:SF4">
    <property type="entry name" value="ABC TRANSPORTER PERMEASE YTRF"/>
    <property type="match status" value="1"/>
</dbReference>
<comment type="caution">
    <text evidence="10">The sequence shown here is derived from an EMBL/GenBank/DDBJ whole genome shotgun (WGS) entry which is preliminary data.</text>
</comment>
<evidence type="ECO:0000313" key="11">
    <source>
        <dbReference type="Proteomes" id="UP000823661"/>
    </source>
</evidence>
<feature type="transmembrane region" description="Helical" evidence="7">
    <location>
        <begin position="242"/>
        <end position="264"/>
    </location>
</feature>
<evidence type="ECO:0000256" key="6">
    <source>
        <dbReference type="ARBA" id="ARBA00038076"/>
    </source>
</evidence>
<keyword evidence="5 7" id="KW-0472">Membrane</keyword>
<keyword evidence="4 7" id="KW-1133">Transmembrane helix</keyword>
<evidence type="ECO:0000256" key="1">
    <source>
        <dbReference type="ARBA" id="ARBA00004651"/>
    </source>
</evidence>
<dbReference type="Proteomes" id="UP000823661">
    <property type="component" value="Unassembled WGS sequence"/>
</dbReference>